<dbReference type="PANTHER" id="PTHR30069">
    <property type="entry name" value="TONB-DEPENDENT OUTER MEMBRANE RECEPTOR"/>
    <property type="match status" value="1"/>
</dbReference>
<comment type="caution">
    <text evidence="16">The sequence shown here is derived from an EMBL/GenBank/DDBJ whole genome shotgun (WGS) entry which is preliminary data.</text>
</comment>
<evidence type="ECO:0000256" key="1">
    <source>
        <dbReference type="ARBA" id="ARBA00004571"/>
    </source>
</evidence>
<evidence type="ECO:0000256" key="12">
    <source>
        <dbReference type="PROSITE-ProRule" id="PRU10144"/>
    </source>
</evidence>
<keyword evidence="5 11" id="KW-0812">Transmembrane</keyword>
<keyword evidence="4 11" id="KW-1134">Transmembrane beta strand</keyword>
<dbReference type="InterPro" id="IPR010949">
    <property type="entry name" value="TonB_Hb/transfer/lactofer_rcpt"/>
</dbReference>
<keyword evidence="8 11" id="KW-0472">Membrane</keyword>
<dbReference type="EMBL" id="RBJC01000004">
    <property type="protein sequence ID" value="RKR77260.1"/>
    <property type="molecule type" value="Genomic_DNA"/>
</dbReference>
<dbReference type="SUPFAM" id="SSF56935">
    <property type="entry name" value="Porins"/>
    <property type="match status" value="1"/>
</dbReference>
<dbReference type="InterPro" id="IPR039426">
    <property type="entry name" value="TonB-dep_rcpt-like"/>
</dbReference>
<dbReference type="Gene3D" id="2.40.170.20">
    <property type="entry name" value="TonB-dependent receptor, beta-barrel domain"/>
    <property type="match status" value="1"/>
</dbReference>
<dbReference type="NCBIfam" id="TIGR01786">
    <property type="entry name" value="TonB-hemlactrns"/>
    <property type="match status" value="1"/>
</dbReference>
<keyword evidence="17" id="KW-1185">Reference proteome</keyword>
<dbReference type="RefSeq" id="WP_121121814.1">
    <property type="nucleotide sequence ID" value="NZ_CP016604.1"/>
</dbReference>
<dbReference type="NCBIfam" id="TIGR01776">
    <property type="entry name" value="TonB-tbp-lbp"/>
    <property type="match status" value="1"/>
</dbReference>
<feature type="short sequence motif" description="TonB C-terminal box" evidence="12">
    <location>
        <begin position="903"/>
        <end position="920"/>
    </location>
</feature>
<reference evidence="16 17" key="1">
    <citation type="submission" date="2018-10" db="EMBL/GenBank/DDBJ databases">
        <title>Genomic Encyclopedia of Type Strains, Phase IV (KMG-IV): sequencing the most valuable type-strain genomes for metagenomic binning, comparative biology and taxonomic classification.</title>
        <authorList>
            <person name="Goeker M."/>
        </authorList>
    </citation>
    <scope>NUCLEOTIDE SEQUENCE [LARGE SCALE GENOMIC DNA]</scope>
    <source>
        <strain evidence="16 17">DSM 23800</strain>
    </source>
</reference>
<dbReference type="PANTHER" id="PTHR30069:SF54">
    <property type="entry name" value="TRANSFERRIN-BINDING PROTEIN A"/>
    <property type="match status" value="1"/>
</dbReference>
<dbReference type="Gene3D" id="2.170.130.10">
    <property type="entry name" value="TonB-dependent receptor, plug domain"/>
    <property type="match status" value="1"/>
</dbReference>
<evidence type="ECO:0000259" key="14">
    <source>
        <dbReference type="Pfam" id="PF00593"/>
    </source>
</evidence>
<evidence type="ECO:0000256" key="9">
    <source>
        <dbReference type="ARBA" id="ARBA00023170"/>
    </source>
</evidence>
<keyword evidence="6" id="KW-0732">Signal</keyword>
<dbReference type="PROSITE" id="PS52016">
    <property type="entry name" value="TONB_DEPENDENT_REC_3"/>
    <property type="match status" value="1"/>
</dbReference>
<evidence type="ECO:0000256" key="2">
    <source>
        <dbReference type="ARBA" id="ARBA00009810"/>
    </source>
</evidence>
<keyword evidence="7 13" id="KW-0798">TonB box</keyword>
<accession>A0A420XJI5</accession>
<dbReference type="GO" id="GO:0044718">
    <property type="term" value="P:siderophore transmembrane transport"/>
    <property type="evidence" value="ECO:0007669"/>
    <property type="project" value="TreeGrafter"/>
</dbReference>
<dbReference type="InterPro" id="IPR000531">
    <property type="entry name" value="Beta-barrel_TonB"/>
</dbReference>
<sequence length="920" mass="104260">MRNQFKKNPFMYSTLYVAIFIVPFIIDSVHAADDVKQLSDVQVTGKRKVNRKDNEVTGLGKIVKTSDVISREQVLGIRDLVRYDPGIAVVEQGRGASVGYSIRGVDKNRVAIVVDGLPQVQSYVMQRESGSNRRGGGSINEVENENIAAIEISKGASSSEYGSGSLGGALGFRTKEPADIIPEGKNWGLTNKSAYSSKNKQFTQSVGFAGRTGGFEGLVQYTHKNGRETQAHSDVANTMNYTIKRMDTRPLDDPNGGEWFLFENDCNVNVLCTEQPRVAYTPLDAAGNNEIVETLSAKDYTGSDRALPDPMKYKTGSWLAKLGYQFNPFHYLGVVFEETKQRYDIRDMSLKSYYSINDRGQNDPSTLLKIDFAGSTGYYPLGGEPLDGIHSGVIGAKWARARFYDENHRKVRRGLTYRFIDPKWVDNLTLDFNNQEITLDQQEHNLNCSAYPNIDKSCRPSEDKIRSFYRSERNVYSEKHNLLKLGIEKKVDIFSTQNTFNFDGGIDYFESKLERKDLYRIYTDVTYTPSGRGLLSNPRIISDWKVNLVNEPDNCNLLSIYRNCASRVIKGDNKFVGLRDNIRINQYLDLGVGMRFDYYKFKSDDTATAKNRSYHNPSWNLGLVFKPIRNISLSYRVSSGFRVPSFQELFGYRNPGLTAEDVANGAYQPSNLEPEKALNNEIGIGFRGNFGSLELSYFNNKYKKLIAIGERLALDSQGKLRPVLNSNQYHNALDATVEGFNLVGKIDWNGIWDRLPEGLYSNLAYNKIKPKSVSVYDHLNVDSYGFDTLQPSRYIASLGYDEPDQNKWGVNLTMTYSKSKDPNELRVTYREGSGTGAERSDNISDRTAKHWYIYDLVGYLNLHKNFTLRAGVYNIMNYRYVTWEALRQSTRNSVTISENNNYARYAAPGRNYALTLEMKF</sequence>
<evidence type="ECO:0000256" key="11">
    <source>
        <dbReference type="PROSITE-ProRule" id="PRU01360"/>
    </source>
</evidence>
<dbReference type="AlphaFoldDB" id="A0A420XJI5"/>
<dbReference type="InterPro" id="IPR036942">
    <property type="entry name" value="Beta-barrel_TonB_sf"/>
</dbReference>
<evidence type="ECO:0000313" key="16">
    <source>
        <dbReference type="EMBL" id="RKR77260.1"/>
    </source>
</evidence>
<dbReference type="CDD" id="cd01347">
    <property type="entry name" value="ligand_gated_channel"/>
    <property type="match status" value="1"/>
</dbReference>
<dbReference type="InterPro" id="IPR010917">
    <property type="entry name" value="TonB_rcpt_CS"/>
</dbReference>
<evidence type="ECO:0000256" key="4">
    <source>
        <dbReference type="ARBA" id="ARBA00022452"/>
    </source>
</evidence>
<dbReference type="Pfam" id="PF00593">
    <property type="entry name" value="TonB_dep_Rec_b-barrel"/>
    <property type="match status" value="1"/>
</dbReference>
<dbReference type="GO" id="GO:0015091">
    <property type="term" value="F:ferric iron transmembrane transporter activity"/>
    <property type="evidence" value="ECO:0007669"/>
    <property type="project" value="InterPro"/>
</dbReference>
<evidence type="ECO:0000256" key="8">
    <source>
        <dbReference type="ARBA" id="ARBA00023136"/>
    </source>
</evidence>
<evidence type="ECO:0000259" key="15">
    <source>
        <dbReference type="Pfam" id="PF07715"/>
    </source>
</evidence>
<dbReference type="InterPro" id="IPR037066">
    <property type="entry name" value="Plug_dom_sf"/>
</dbReference>
<dbReference type="InterPro" id="IPR012910">
    <property type="entry name" value="Plug_dom"/>
</dbReference>
<evidence type="ECO:0000256" key="10">
    <source>
        <dbReference type="ARBA" id="ARBA00023237"/>
    </source>
</evidence>
<dbReference type="Proteomes" id="UP000280099">
    <property type="component" value="Unassembled WGS sequence"/>
</dbReference>
<evidence type="ECO:0000256" key="7">
    <source>
        <dbReference type="ARBA" id="ARBA00023077"/>
    </source>
</evidence>
<keyword evidence="10 11" id="KW-0998">Cell outer membrane</keyword>
<feature type="domain" description="TonB-dependent receptor plug" evidence="15">
    <location>
        <begin position="63"/>
        <end position="169"/>
    </location>
</feature>
<name>A0A420XJI5_9PAST</name>
<comment type="subcellular location">
    <subcellularLocation>
        <location evidence="1 11">Cell outer membrane</location>
        <topology evidence="1 11">Multi-pass membrane protein</topology>
    </subcellularLocation>
</comment>
<evidence type="ECO:0000256" key="5">
    <source>
        <dbReference type="ARBA" id="ARBA00022692"/>
    </source>
</evidence>
<proteinExistence type="inferred from homology"/>
<evidence type="ECO:0000256" key="3">
    <source>
        <dbReference type="ARBA" id="ARBA00022448"/>
    </source>
</evidence>
<gene>
    <name evidence="16" type="ORF">DES31_0587</name>
</gene>
<protein>
    <submittedName>
        <fullName evidence="16">Hemoglobin/transferrin/lactoferrin receptor protein</fullName>
    </submittedName>
</protein>
<dbReference type="GO" id="GO:0009279">
    <property type="term" value="C:cell outer membrane"/>
    <property type="evidence" value="ECO:0007669"/>
    <property type="project" value="UniProtKB-SubCell"/>
</dbReference>
<dbReference type="PROSITE" id="PS01156">
    <property type="entry name" value="TONB_DEPENDENT_REC_2"/>
    <property type="match status" value="1"/>
</dbReference>
<evidence type="ECO:0000256" key="13">
    <source>
        <dbReference type="RuleBase" id="RU003357"/>
    </source>
</evidence>
<organism evidence="16 17">
    <name type="scientific">Otariodibacter oris</name>
    <dbReference type="NCBI Taxonomy" id="1032623"/>
    <lineage>
        <taxon>Bacteria</taxon>
        <taxon>Pseudomonadati</taxon>
        <taxon>Pseudomonadota</taxon>
        <taxon>Gammaproteobacteria</taxon>
        <taxon>Pasteurellales</taxon>
        <taxon>Pasteurellaceae</taxon>
        <taxon>Otariodibacter</taxon>
    </lineage>
</organism>
<keyword evidence="3 11" id="KW-0813">Transport</keyword>
<keyword evidence="9 16" id="KW-0675">Receptor</keyword>
<evidence type="ECO:0000313" key="17">
    <source>
        <dbReference type="Proteomes" id="UP000280099"/>
    </source>
</evidence>
<dbReference type="OrthoDB" id="9764669at2"/>
<comment type="similarity">
    <text evidence="2 11 13">Belongs to the TonB-dependent receptor family.</text>
</comment>
<dbReference type="Pfam" id="PF07715">
    <property type="entry name" value="Plug"/>
    <property type="match status" value="1"/>
</dbReference>
<feature type="domain" description="TonB-dependent receptor-like beta-barrel" evidence="14">
    <location>
        <begin position="373"/>
        <end position="875"/>
    </location>
</feature>
<dbReference type="GO" id="GO:0015344">
    <property type="term" value="F:siderophore uptake transmembrane transporter activity"/>
    <property type="evidence" value="ECO:0007669"/>
    <property type="project" value="TreeGrafter"/>
</dbReference>
<evidence type="ECO:0000256" key="6">
    <source>
        <dbReference type="ARBA" id="ARBA00022729"/>
    </source>
</evidence>
<dbReference type="InterPro" id="IPR010948">
    <property type="entry name" value="TonB_lacto/transferrin_rcpt"/>
</dbReference>